<dbReference type="Gene3D" id="3.90.640.10">
    <property type="entry name" value="Actin, Chain A, domain 4"/>
    <property type="match status" value="1"/>
</dbReference>
<dbReference type="Proteomes" id="UP000507470">
    <property type="component" value="Unassembled WGS sequence"/>
</dbReference>
<dbReference type="PANTHER" id="PTHR14187">
    <property type="entry name" value="ALPHA KINASE/ELONGATION FACTOR 2 KINASE"/>
    <property type="match status" value="1"/>
</dbReference>
<reference evidence="4 5" key="1">
    <citation type="submission" date="2020-06" db="EMBL/GenBank/DDBJ databases">
        <authorList>
            <person name="Li R."/>
            <person name="Bekaert M."/>
        </authorList>
    </citation>
    <scope>NUCLEOTIDE SEQUENCE [LARGE SCALE GENOMIC DNA]</scope>
    <source>
        <strain evidence="5">wild</strain>
    </source>
</reference>
<dbReference type="InterPro" id="IPR043129">
    <property type="entry name" value="ATPase_NBD"/>
</dbReference>
<dbReference type="AlphaFoldDB" id="A0A6J8B2I3"/>
<protein>
    <submittedName>
        <fullName evidence="4">Uncharacterized protein</fullName>
    </submittedName>
</protein>
<comment type="similarity">
    <text evidence="1">Belongs to the heat shock protein 70 family.</text>
</comment>
<dbReference type="GO" id="GO:0005524">
    <property type="term" value="F:ATP binding"/>
    <property type="evidence" value="ECO:0007669"/>
    <property type="project" value="UniProtKB-KW"/>
</dbReference>
<accession>A0A6J8B2I3</accession>
<dbReference type="PANTHER" id="PTHR14187:SF5">
    <property type="entry name" value="HEAT SHOCK 70 KDA PROTEIN 12A"/>
    <property type="match status" value="1"/>
</dbReference>
<dbReference type="SUPFAM" id="SSF53067">
    <property type="entry name" value="Actin-like ATPase domain"/>
    <property type="match status" value="2"/>
</dbReference>
<proteinExistence type="inferred from homology"/>
<keyword evidence="5" id="KW-1185">Reference proteome</keyword>
<dbReference type="EMBL" id="CACVKT020002381">
    <property type="protein sequence ID" value="CAC5377621.1"/>
    <property type="molecule type" value="Genomic_DNA"/>
</dbReference>
<name>A0A6J8B2I3_MYTCO</name>
<gene>
    <name evidence="4" type="ORF">MCOR_13917</name>
</gene>
<keyword evidence="3" id="KW-0067">ATP-binding</keyword>
<evidence type="ECO:0000256" key="3">
    <source>
        <dbReference type="ARBA" id="ARBA00022840"/>
    </source>
</evidence>
<organism evidence="4 5">
    <name type="scientific">Mytilus coruscus</name>
    <name type="common">Sea mussel</name>
    <dbReference type="NCBI Taxonomy" id="42192"/>
    <lineage>
        <taxon>Eukaryota</taxon>
        <taxon>Metazoa</taxon>
        <taxon>Spiralia</taxon>
        <taxon>Lophotrochozoa</taxon>
        <taxon>Mollusca</taxon>
        <taxon>Bivalvia</taxon>
        <taxon>Autobranchia</taxon>
        <taxon>Pteriomorphia</taxon>
        <taxon>Mytilida</taxon>
        <taxon>Mytiloidea</taxon>
        <taxon>Mytilidae</taxon>
        <taxon>Mytilinae</taxon>
        <taxon>Mytilus</taxon>
    </lineage>
</organism>
<dbReference type="OrthoDB" id="2963168at2759"/>
<dbReference type="CDD" id="cd10229">
    <property type="entry name" value="ASKHA_NBD_HSP70_HSPA12"/>
    <property type="match status" value="1"/>
</dbReference>
<keyword evidence="2" id="KW-0547">Nucleotide-binding</keyword>
<dbReference type="Gene3D" id="3.30.420.40">
    <property type="match status" value="2"/>
</dbReference>
<evidence type="ECO:0000313" key="4">
    <source>
        <dbReference type="EMBL" id="CAC5377621.1"/>
    </source>
</evidence>
<dbReference type="InterPro" id="IPR013126">
    <property type="entry name" value="Hsp_70_fam"/>
</dbReference>
<sequence>MILEDITGKSVRAIDVFALSIKELKTHLLKALETQGTKVKTSEVQWVLTVPAIWTENAKQFMRKSAEMASQTKAGIPQNRLLISLEPEAASIYCQYLPTEKFNGIESGFSMTGVGTKYMVVDLGGGTADITVHEKQIGDNLKELCRASGGDCGGTSVDKAFIQMLVKVFGAPLIHGLKRDEPEAYLDLIREFETVKRTVTPSKSGKISMAIPYATLDSLCRQHLGEDIRTSLSSSPYAKSMSLRGDKIRMDADLFRSIFNQTIHNLIQQVNEVLEKKEARSVVQILLVGGFSECLLVQKAIKKEFSKCRVVVPKECDMVVLKGAVLFGHKPSFIASRITRFTYGIKIDKRFDDNIHDVKFKQVSDGKEYCKNVFDIIMKKDTHVIAGTTVKRQYCSNYKSKYAKLSVFVSEKVHPMYVIEEGCTLLGSVIIEVCDSSIKHNYDVELVFGNTELNIRVTDTDLGDNVEAKFDLI</sequence>
<evidence type="ECO:0000313" key="5">
    <source>
        <dbReference type="Proteomes" id="UP000507470"/>
    </source>
</evidence>
<dbReference type="GO" id="GO:0140662">
    <property type="term" value="F:ATP-dependent protein folding chaperone"/>
    <property type="evidence" value="ECO:0007669"/>
    <property type="project" value="InterPro"/>
</dbReference>
<evidence type="ECO:0000256" key="1">
    <source>
        <dbReference type="ARBA" id="ARBA00007381"/>
    </source>
</evidence>
<evidence type="ECO:0000256" key="2">
    <source>
        <dbReference type="ARBA" id="ARBA00022741"/>
    </source>
</evidence>
<dbReference type="Pfam" id="PF00012">
    <property type="entry name" value="HSP70"/>
    <property type="match status" value="1"/>
</dbReference>